<organism evidence="2 3">
    <name type="scientific">Streptomyces albipurpureus</name>
    <dbReference type="NCBI Taxonomy" id="2897419"/>
    <lineage>
        <taxon>Bacteria</taxon>
        <taxon>Bacillati</taxon>
        <taxon>Actinomycetota</taxon>
        <taxon>Actinomycetes</taxon>
        <taxon>Kitasatosporales</taxon>
        <taxon>Streptomycetaceae</taxon>
        <taxon>Streptomyces</taxon>
    </lineage>
</organism>
<keyword evidence="3" id="KW-1185">Reference proteome</keyword>
<evidence type="ECO:0000313" key="3">
    <source>
        <dbReference type="Proteomes" id="UP001431429"/>
    </source>
</evidence>
<reference evidence="2" key="1">
    <citation type="submission" date="2022-06" db="EMBL/GenBank/DDBJ databases">
        <title>Genome public.</title>
        <authorList>
            <person name="Sun Q."/>
        </authorList>
    </citation>
    <scope>NUCLEOTIDE SEQUENCE</scope>
    <source>
        <strain evidence="2">CWNU-1</strain>
    </source>
</reference>
<evidence type="ECO:0000313" key="2">
    <source>
        <dbReference type="EMBL" id="MCM2388773.1"/>
    </source>
</evidence>
<dbReference type="EMBL" id="JAMQAW010000008">
    <property type="protein sequence ID" value="MCM2388773.1"/>
    <property type="molecule type" value="Genomic_DNA"/>
</dbReference>
<dbReference type="Proteomes" id="UP001431429">
    <property type="component" value="Unassembled WGS sequence"/>
</dbReference>
<protein>
    <recommendedName>
        <fullName evidence="4">PrgI family protein</fullName>
    </recommendedName>
</protein>
<keyword evidence="1" id="KW-1133">Transmembrane helix</keyword>
<dbReference type="NCBIfam" id="NF042935">
    <property type="entry name" value="SCO6880_fam"/>
    <property type="match status" value="1"/>
</dbReference>
<dbReference type="InterPro" id="IPR049978">
    <property type="entry name" value="SCO6880-like"/>
</dbReference>
<keyword evidence="1" id="KW-0812">Transmembrane</keyword>
<evidence type="ECO:0008006" key="4">
    <source>
        <dbReference type="Google" id="ProtNLM"/>
    </source>
</evidence>
<accession>A0ABT0UJU9</accession>
<dbReference type="RefSeq" id="WP_250919103.1">
    <property type="nucleotide sequence ID" value="NZ_JAMQAW010000008.1"/>
</dbReference>
<name>A0ABT0UJU9_9ACTN</name>
<comment type="caution">
    <text evidence="2">The sequence shown here is derived from an EMBL/GenBank/DDBJ whole genome shotgun (WGS) entry which is preliminary data.</text>
</comment>
<evidence type="ECO:0000256" key="1">
    <source>
        <dbReference type="SAM" id="Phobius"/>
    </source>
</evidence>
<gene>
    <name evidence="2" type="ORF">NBG84_10805</name>
</gene>
<feature type="transmembrane region" description="Helical" evidence="1">
    <location>
        <begin position="49"/>
        <end position="67"/>
    </location>
</feature>
<proteinExistence type="predicted"/>
<sequence length="498" mass="55137">MARTFVFPRPRPRGLLGRKLEGDEQVVLAAGLLGGLVLAWLVSSTVLKVVCFGVLAGPCAWAVLAPFRGRTFLKWFEVTRTYRRLLRDGSLLYKSQAPYAGRLIAGRRMSVDVPAGVPRDMEWISARTAFGEIAILLQPHELMFTAAIEVEAMRDFGSLDTEDKESLIQAYESLLKATADGGGRIRRLQWIARVIPTDPNAHARDAAARADPKAPAWLEVSYQELIRHVAVTSEDRRLILVLGIPYTTDLVAEARRYDTLHVGYGIALGKELENFIRQLSRGQLRHVRNLDEAGLASYIHHGYDPSHWIDDTTGMDRVTCWPAELDARDPSHLVSRSWETSPGWYSRTAWIKEMPVLPVGINFMAPVLLYVQGVVFTVSVTMDLVPTDQAITEAMADATNELGQADKRAGVIEDPREQKAQKASLGTMHEIAAGAAGIRLAAWITVTAPDDEALRRDGDTVRSAASRSGIRLEWTDKEHYRAFANTLPFAAGLFRNGS</sequence>
<feature type="transmembrane region" description="Helical" evidence="1">
    <location>
        <begin position="25"/>
        <end position="42"/>
    </location>
</feature>
<keyword evidence="1" id="KW-0472">Membrane</keyword>